<sequence>MLKAEGDIEVTEHEATGGLLIERDTPELSYTDSQEVIIPGKNVYSVLRKMAHSRDYQLVDDDVADDRLLDEDTIEKLDDLVEARND</sequence>
<organism evidence="2 3">
    <name type="scientific">Halonotius pteroides</name>
    <dbReference type="NCBI Taxonomy" id="268735"/>
    <lineage>
        <taxon>Archaea</taxon>
        <taxon>Methanobacteriati</taxon>
        <taxon>Methanobacteriota</taxon>
        <taxon>Stenosarchaea group</taxon>
        <taxon>Halobacteria</taxon>
        <taxon>Halobacteriales</taxon>
        <taxon>Haloferacaceae</taxon>
        <taxon>Halonotius</taxon>
    </lineage>
</organism>
<proteinExistence type="predicted"/>
<protein>
    <submittedName>
        <fullName evidence="2">Uncharacterized protein</fullName>
    </submittedName>
</protein>
<evidence type="ECO:0000256" key="1">
    <source>
        <dbReference type="SAM" id="MobiDB-lite"/>
    </source>
</evidence>
<comment type="caution">
    <text evidence="2">The sequence shown here is derived from an EMBL/GenBank/DDBJ whole genome shotgun (WGS) entry which is preliminary data.</text>
</comment>
<gene>
    <name evidence="2" type="ORF">DP106_14705</name>
</gene>
<keyword evidence="3" id="KW-1185">Reference proteome</keyword>
<accession>A0A3A6QJX9</accession>
<dbReference type="EMBL" id="QMDW01000044">
    <property type="protein sequence ID" value="RJX47521.1"/>
    <property type="molecule type" value="Genomic_DNA"/>
</dbReference>
<evidence type="ECO:0000313" key="2">
    <source>
        <dbReference type="EMBL" id="RJX47521.1"/>
    </source>
</evidence>
<dbReference type="RefSeq" id="WP_120086540.1">
    <property type="nucleotide sequence ID" value="NZ_QMDW01000044.1"/>
</dbReference>
<dbReference type="Proteomes" id="UP000281564">
    <property type="component" value="Unassembled WGS sequence"/>
</dbReference>
<name>A0A3A6QJX9_9EURY</name>
<feature type="region of interest" description="Disordered" evidence="1">
    <location>
        <begin position="1"/>
        <end position="22"/>
    </location>
</feature>
<dbReference type="AlphaFoldDB" id="A0A3A6QJX9"/>
<evidence type="ECO:0000313" key="3">
    <source>
        <dbReference type="Proteomes" id="UP000281564"/>
    </source>
</evidence>
<reference evidence="2 3" key="1">
    <citation type="submission" date="2018-06" db="EMBL/GenBank/DDBJ databases">
        <title>Halonotius sp. F13-13 a new haloarchaeeon isolated from a solar saltern from Isla Cristina, Huelva, Spain.</title>
        <authorList>
            <person name="Duran-Viseras A."/>
            <person name="Sanchez-Porro C."/>
            <person name="Ventosa A."/>
        </authorList>
    </citation>
    <scope>NUCLEOTIDE SEQUENCE [LARGE SCALE GENOMIC DNA]</scope>
    <source>
        <strain evidence="2 3">CECT 7525</strain>
    </source>
</reference>